<dbReference type="PANTHER" id="PTHR34404:SF2">
    <property type="entry name" value="CONSERVED SERINE RICH PROTEIN"/>
    <property type="match status" value="1"/>
</dbReference>
<dbReference type="RefSeq" id="WP_071662215.1">
    <property type="nucleotide sequence ID" value="NZ_LUKY01000032.1"/>
</dbReference>
<evidence type="ECO:0000256" key="1">
    <source>
        <dbReference type="SAM" id="MobiDB-lite"/>
    </source>
</evidence>
<dbReference type="PANTHER" id="PTHR34404">
    <property type="entry name" value="REGULATORY PROTEIN, FMDB FAMILY"/>
    <property type="match status" value="1"/>
</dbReference>
<keyword evidence="4" id="KW-1185">Reference proteome</keyword>
<comment type="caution">
    <text evidence="3">The sequence shown here is derived from an EMBL/GenBank/DDBJ whole genome shotgun (WGS) entry which is preliminary data.</text>
</comment>
<dbReference type="NCBIfam" id="TIGR02605">
    <property type="entry name" value="CxxC_CxxC_SSSS"/>
    <property type="match status" value="1"/>
</dbReference>
<dbReference type="OrthoDB" id="9813321at2"/>
<feature type="compositionally biased region" description="Basic and acidic residues" evidence="1">
    <location>
        <begin position="102"/>
        <end position="117"/>
    </location>
</feature>
<organism evidence="3 4">
    <name type="scientific">Candidatus Rickettsiella isopodorum</name>
    <dbReference type="NCBI Taxonomy" id="1225476"/>
    <lineage>
        <taxon>Bacteria</taxon>
        <taxon>Pseudomonadati</taxon>
        <taxon>Pseudomonadota</taxon>
        <taxon>Gammaproteobacteria</taxon>
        <taxon>Legionellales</taxon>
        <taxon>Coxiellaceae</taxon>
        <taxon>Rickettsiella</taxon>
    </lineage>
</organism>
<reference evidence="3 4" key="1">
    <citation type="submission" date="2016-03" db="EMBL/GenBank/DDBJ databases">
        <title>Comparative genomics of Rickettsiella.</title>
        <authorList>
            <person name="Chandler C."/>
            <person name="Wang Y."/>
        </authorList>
    </citation>
    <scope>NUCLEOTIDE SEQUENCE [LARGE SCALE GENOMIC DNA]</scope>
    <source>
        <strain evidence="3 4">RCFS May 2013</strain>
    </source>
</reference>
<evidence type="ECO:0000313" key="4">
    <source>
        <dbReference type="Proteomes" id="UP000183924"/>
    </source>
</evidence>
<dbReference type="AlphaFoldDB" id="A0A1J8P7H6"/>
<gene>
    <name evidence="3" type="ORF">A1D18_02295</name>
</gene>
<evidence type="ECO:0000259" key="2">
    <source>
        <dbReference type="SMART" id="SM00834"/>
    </source>
</evidence>
<dbReference type="Proteomes" id="UP000183924">
    <property type="component" value="Unassembled WGS sequence"/>
</dbReference>
<feature type="region of interest" description="Disordered" evidence="1">
    <location>
        <begin position="56"/>
        <end position="117"/>
    </location>
</feature>
<feature type="domain" description="Putative regulatory protein FmdB zinc ribbon" evidence="2">
    <location>
        <begin position="1"/>
        <end position="42"/>
    </location>
</feature>
<dbReference type="EMBL" id="LUKY01000032">
    <property type="protein sequence ID" value="OIZ94955.1"/>
    <property type="molecule type" value="Genomic_DNA"/>
</dbReference>
<sequence>MPIYEYACKVCGHKFDTIQSFSEEPLIDCPVCKEPALKKLVSASAFHLKGSGWYVTDFKNPPVKANSTEKNKAENASKPVEPNKEVNKATEANAKDTVAAKPVDKASKTDKSGEKSS</sequence>
<evidence type="ECO:0000313" key="3">
    <source>
        <dbReference type="EMBL" id="OIZ94955.1"/>
    </source>
</evidence>
<dbReference type="Pfam" id="PF09723">
    <property type="entry name" value="Zn_ribbon_8"/>
    <property type="match status" value="1"/>
</dbReference>
<accession>A0A1J8P7H6</accession>
<feature type="compositionally biased region" description="Basic and acidic residues" evidence="1">
    <location>
        <begin position="67"/>
        <end position="88"/>
    </location>
</feature>
<dbReference type="STRING" id="1225476.A1D18_02295"/>
<dbReference type="SMART" id="SM00834">
    <property type="entry name" value="CxxC_CXXC_SSSS"/>
    <property type="match status" value="1"/>
</dbReference>
<protein>
    <submittedName>
        <fullName evidence="3">Type I antifreeze protein</fullName>
    </submittedName>
</protein>
<dbReference type="InterPro" id="IPR013429">
    <property type="entry name" value="Regulatory_FmdB_Zinc_ribbon"/>
</dbReference>
<proteinExistence type="predicted"/>
<name>A0A1J8P7H6_9COXI</name>